<gene>
    <name evidence="1" type="ORF">MARI151_20754</name>
</gene>
<evidence type="ECO:0000313" key="2">
    <source>
        <dbReference type="Proteomes" id="UP000430202"/>
    </source>
</evidence>
<keyword evidence="2" id="KW-1185">Reference proteome</keyword>
<dbReference type="Proteomes" id="UP000430202">
    <property type="component" value="Unassembled WGS sequence"/>
</dbReference>
<accession>A0A653R4Y5</accession>
<proteinExistence type="predicted"/>
<evidence type="ECO:0000313" key="1">
    <source>
        <dbReference type="EMBL" id="VXB49812.1"/>
    </source>
</evidence>
<dbReference type="AlphaFoldDB" id="A0A653R4Y5"/>
<protein>
    <submittedName>
        <fullName evidence="1">Uncharacterized protein</fullName>
    </submittedName>
</protein>
<reference evidence="1 2" key="1">
    <citation type="submission" date="2019-10" db="EMBL/GenBank/DDBJ databases">
        <authorList>
            <person name="Karimi E."/>
        </authorList>
    </citation>
    <scope>NUCLEOTIDE SEQUENCE [LARGE SCALE GENOMIC DNA]</scope>
    <source>
        <strain evidence="1">Maribacter sp. 151</strain>
    </source>
</reference>
<dbReference type="EMBL" id="CABWLR010000002">
    <property type="protein sequence ID" value="VXB49812.1"/>
    <property type="molecule type" value="Genomic_DNA"/>
</dbReference>
<sequence length="48" mass="5714">MLIKFKYSEPKIIRSYRLLNVKPVDTLYINAYMAKAINTKHNQENTLK</sequence>
<name>A0A653R4Y5_9FLAO</name>
<organism evidence="1 2">
    <name type="scientific">Maribacter litoralis</name>
    <dbReference type="NCBI Taxonomy" id="2059726"/>
    <lineage>
        <taxon>Bacteria</taxon>
        <taxon>Pseudomonadati</taxon>
        <taxon>Bacteroidota</taxon>
        <taxon>Flavobacteriia</taxon>
        <taxon>Flavobacteriales</taxon>
        <taxon>Flavobacteriaceae</taxon>
        <taxon>Maribacter</taxon>
    </lineage>
</organism>